<evidence type="ECO:0000313" key="4">
    <source>
        <dbReference type="EnsemblMetazoa" id="KAF7489244.1"/>
    </source>
</evidence>
<accession>A0A131ZX38</accession>
<dbReference type="Proteomes" id="UP000616769">
    <property type="component" value="Unassembled WGS sequence"/>
</dbReference>
<evidence type="ECO:0000313" key="6">
    <source>
        <dbReference type="Proteomes" id="UP000616769"/>
    </source>
</evidence>
<evidence type="ECO:0000313" key="3">
    <source>
        <dbReference type="EMBL" id="KPM02680.1"/>
    </source>
</evidence>
<dbReference type="VEuPathDB" id="VectorBase:SSCA010678"/>
<dbReference type="OrthoDB" id="6515568at2759"/>
<reference evidence="3 6" key="1">
    <citation type="journal article" date="2015" name="Parasit. Vectors">
        <title>Draft genome of the scabies mite.</title>
        <authorList>
            <person name="Rider S.D.Jr."/>
            <person name="Morgan M.S."/>
            <person name="Arlian L.G."/>
        </authorList>
    </citation>
    <scope>NUCLEOTIDE SEQUENCE [LARGE SCALE GENOMIC DNA]</scope>
    <source>
        <strain evidence="3">Arlian Lab</strain>
    </source>
</reference>
<sequence>MNRITIKPDHRIQLVFDRSFHSMINPCLSIKFEDQNCDNEVTQIDDENHQDHCCDRRTIKNFSSKLESNFAHKLDNDDDHNGNNCSRCDSMKRMISLRDRAIMKLVEDRDQLKLNLTKVMNQNIELSRELLKFQKISKHSKQSDAKLNQNGYRIEEAIDRNKEGDVEQIDSHENLLYLQQKCSNLENVNRKLRRYLYSLRNIFAELGNADDSGRLDEEAINDDDFDVEDFDEEYDEEDYSNNNNHRIMPNRFENIRSDEILIPSEIKQSPKTLNKTYSLNNCDASAVEESVVNHQIDQVSSKIIDRQTQNGTIGSNPITNQTIVDEDSFRLPRSDFDLWYNS</sequence>
<reference evidence="2" key="3">
    <citation type="submission" date="2020-01" db="EMBL/GenBank/DDBJ databases">
        <authorList>
            <person name="Korhonen P.K.K."/>
            <person name="Guangxu M.G."/>
            <person name="Wang T.W."/>
            <person name="Stroehlein A.J.S."/>
            <person name="Young N.D."/>
            <person name="Ang C.-S.A."/>
            <person name="Fernando D.W.F."/>
            <person name="Lu H.L."/>
            <person name="Taylor S.T."/>
            <person name="Ehtesham M.E.M."/>
            <person name="Najaraj S.H.N."/>
            <person name="Harsha G.H.G."/>
            <person name="Madugundu A.M."/>
            <person name="Renuse S.R."/>
            <person name="Holt D.H."/>
            <person name="Pandey A.P."/>
            <person name="Papenfuss A.P."/>
            <person name="Gasser R.B.G."/>
            <person name="Fischer K.F."/>
        </authorList>
    </citation>
    <scope>NUCLEOTIDE SEQUENCE</scope>
    <source>
        <strain evidence="2">SSS_KF_BRIS2020</strain>
    </source>
</reference>
<reference evidence="4" key="4">
    <citation type="submission" date="2022-06" db="UniProtKB">
        <authorList>
            <consortium name="EnsemblMetazoa"/>
        </authorList>
    </citation>
    <scope>IDENTIFICATION</scope>
</reference>
<reference evidence="5" key="2">
    <citation type="journal article" date="2020" name="PLoS Negl. Trop. Dis.">
        <title>High-quality nuclear genome for Sarcoptes scabiei-A critical resource for a neglected parasite.</title>
        <authorList>
            <person name="Korhonen P.K."/>
            <person name="Gasser R.B."/>
            <person name="Ma G."/>
            <person name="Wang T."/>
            <person name="Stroehlein A.J."/>
            <person name="Young N.D."/>
            <person name="Ang C.S."/>
            <person name="Fernando D.D."/>
            <person name="Lu H.C."/>
            <person name="Taylor S."/>
            <person name="Reynolds S.L."/>
            <person name="Mofiz E."/>
            <person name="Najaraj S.H."/>
            <person name="Gowda H."/>
            <person name="Madugundu A."/>
            <person name="Renuse S."/>
            <person name="Holt D."/>
            <person name="Pandey A."/>
            <person name="Papenfuss A.T."/>
            <person name="Fischer K."/>
        </authorList>
    </citation>
    <scope>NUCLEOTIDE SEQUENCE [LARGE SCALE GENOMIC DNA]</scope>
</reference>
<dbReference type="AlphaFoldDB" id="A0A131ZX38"/>
<gene>
    <name evidence="3" type="ORF">QR98_0010980</name>
    <name evidence="2" type="ORF">SSS_4039</name>
</gene>
<keyword evidence="5" id="KW-1185">Reference proteome</keyword>
<evidence type="ECO:0000313" key="5">
    <source>
        <dbReference type="Proteomes" id="UP000070412"/>
    </source>
</evidence>
<feature type="coiled-coil region" evidence="1">
    <location>
        <begin position="102"/>
        <end position="129"/>
    </location>
</feature>
<organism evidence="3 6">
    <name type="scientific">Sarcoptes scabiei</name>
    <name type="common">Itch mite</name>
    <name type="synonym">Acarus scabiei</name>
    <dbReference type="NCBI Taxonomy" id="52283"/>
    <lineage>
        <taxon>Eukaryota</taxon>
        <taxon>Metazoa</taxon>
        <taxon>Ecdysozoa</taxon>
        <taxon>Arthropoda</taxon>
        <taxon>Chelicerata</taxon>
        <taxon>Arachnida</taxon>
        <taxon>Acari</taxon>
        <taxon>Acariformes</taxon>
        <taxon>Sarcoptiformes</taxon>
        <taxon>Astigmata</taxon>
        <taxon>Psoroptidia</taxon>
        <taxon>Sarcoptoidea</taxon>
        <taxon>Sarcoptidae</taxon>
        <taxon>Sarcoptinae</taxon>
        <taxon>Sarcoptes</taxon>
    </lineage>
</organism>
<proteinExistence type="predicted"/>
<name>A0A131ZX38_SARSC</name>
<keyword evidence="1" id="KW-0175">Coiled coil</keyword>
<dbReference type="Proteomes" id="UP000070412">
    <property type="component" value="Unassembled WGS sequence"/>
</dbReference>
<evidence type="ECO:0000313" key="2">
    <source>
        <dbReference type="EMBL" id="KAF7489244.1"/>
    </source>
</evidence>
<dbReference type="EMBL" id="WVUK01000065">
    <property type="protein sequence ID" value="KAF7489244.1"/>
    <property type="molecule type" value="Genomic_DNA"/>
</dbReference>
<evidence type="ECO:0000256" key="1">
    <source>
        <dbReference type="SAM" id="Coils"/>
    </source>
</evidence>
<protein>
    <submittedName>
        <fullName evidence="3 4">Uncharacterized protein</fullName>
    </submittedName>
</protein>
<dbReference type="EMBL" id="JXLN01002629">
    <property type="protein sequence ID" value="KPM02680.1"/>
    <property type="molecule type" value="Genomic_DNA"/>
</dbReference>
<dbReference type="EnsemblMetazoa" id="SSS_4039s_mrna">
    <property type="protein sequence ID" value="KAF7489244.1"/>
    <property type="gene ID" value="SSS_4039"/>
</dbReference>